<dbReference type="EMBL" id="KQ965804">
    <property type="protein sequence ID" value="KXS11258.1"/>
    <property type="molecule type" value="Genomic_DNA"/>
</dbReference>
<evidence type="ECO:0000313" key="1">
    <source>
        <dbReference type="EMBL" id="KXS11258.1"/>
    </source>
</evidence>
<sequence>MQLEQAWQKAIELAEDIVPVRLKGPLNWQVCIWNISAQQGKCSGIRNLLIGMSYKHRLLNATRFHLEDFTSTLTANTVRVAHDLSKIKQKQHLLYIAKMQGDVLLTEKDCKSILASINTIDATAPHHTWESLNGTYSLTIIFMIGSLVDEAEYSDTFNFLDQPEIIVDGEKQFMAMVSLLVVQLWLKYCTDPNMFVQILLTKASEQEQQYCLYARFLQVKMEGLVLKQAITIFWEQAQIFLRVTLPLNGGLSHSPGGP</sequence>
<name>A0A139A3Q4_GONPJ</name>
<dbReference type="Proteomes" id="UP000070544">
    <property type="component" value="Unassembled WGS sequence"/>
</dbReference>
<dbReference type="AlphaFoldDB" id="A0A139A3Q4"/>
<protein>
    <submittedName>
        <fullName evidence="1">Uncharacterized protein</fullName>
    </submittedName>
</protein>
<gene>
    <name evidence="1" type="ORF">M427DRAFT_47262</name>
</gene>
<keyword evidence="2" id="KW-1185">Reference proteome</keyword>
<accession>A0A139A3Q4</accession>
<proteinExistence type="predicted"/>
<evidence type="ECO:0000313" key="2">
    <source>
        <dbReference type="Proteomes" id="UP000070544"/>
    </source>
</evidence>
<reference evidence="1 2" key="1">
    <citation type="journal article" date="2015" name="Genome Biol. Evol.">
        <title>Phylogenomic analyses indicate that early fungi evolved digesting cell walls of algal ancestors of land plants.</title>
        <authorList>
            <person name="Chang Y."/>
            <person name="Wang S."/>
            <person name="Sekimoto S."/>
            <person name="Aerts A.L."/>
            <person name="Choi C."/>
            <person name="Clum A."/>
            <person name="LaButti K.M."/>
            <person name="Lindquist E.A."/>
            <person name="Yee Ngan C."/>
            <person name="Ohm R.A."/>
            <person name="Salamov A.A."/>
            <person name="Grigoriev I.V."/>
            <person name="Spatafora J.W."/>
            <person name="Berbee M.L."/>
        </authorList>
    </citation>
    <scope>NUCLEOTIDE SEQUENCE [LARGE SCALE GENOMIC DNA]</scope>
    <source>
        <strain evidence="1 2">JEL478</strain>
    </source>
</reference>
<organism evidence="1 2">
    <name type="scientific">Gonapodya prolifera (strain JEL478)</name>
    <name type="common">Monoblepharis prolifera</name>
    <dbReference type="NCBI Taxonomy" id="1344416"/>
    <lineage>
        <taxon>Eukaryota</taxon>
        <taxon>Fungi</taxon>
        <taxon>Fungi incertae sedis</taxon>
        <taxon>Chytridiomycota</taxon>
        <taxon>Chytridiomycota incertae sedis</taxon>
        <taxon>Monoblepharidomycetes</taxon>
        <taxon>Monoblepharidales</taxon>
        <taxon>Gonapodyaceae</taxon>
        <taxon>Gonapodya</taxon>
    </lineage>
</organism>